<evidence type="ECO:0000256" key="1">
    <source>
        <dbReference type="ARBA" id="ARBA00004123"/>
    </source>
</evidence>
<evidence type="ECO:0000256" key="2">
    <source>
        <dbReference type="ARBA" id="ARBA00010977"/>
    </source>
</evidence>
<evidence type="ECO:0000259" key="7">
    <source>
        <dbReference type="Pfam" id="PF07034"/>
    </source>
</evidence>
<dbReference type="PANTHER" id="PTHR12748:SF0">
    <property type="entry name" value="ORIGIN RECOGNITION COMPLEX SUBUNIT 3"/>
    <property type="match status" value="1"/>
</dbReference>
<comment type="caution">
    <text evidence="9">The sequence shown here is derived from an EMBL/GenBank/DDBJ whole genome shotgun (WGS) entry which is preliminary data.</text>
</comment>
<accession>A0AB34KLQ9</accession>
<evidence type="ECO:0000313" key="10">
    <source>
        <dbReference type="Proteomes" id="UP000803884"/>
    </source>
</evidence>
<organism evidence="9 10">
    <name type="scientific">Cladosporium halotolerans</name>
    <dbReference type="NCBI Taxonomy" id="1052096"/>
    <lineage>
        <taxon>Eukaryota</taxon>
        <taxon>Fungi</taxon>
        <taxon>Dikarya</taxon>
        <taxon>Ascomycota</taxon>
        <taxon>Pezizomycotina</taxon>
        <taxon>Dothideomycetes</taxon>
        <taxon>Dothideomycetidae</taxon>
        <taxon>Cladosporiales</taxon>
        <taxon>Cladosporiaceae</taxon>
        <taxon>Cladosporium</taxon>
    </lineage>
</organism>
<dbReference type="GO" id="GO:0003688">
    <property type="term" value="F:DNA replication origin binding"/>
    <property type="evidence" value="ECO:0007669"/>
    <property type="project" value="TreeGrafter"/>
</dbReference>
<evidence type="ECO:0000313" key="9">
    <source>
        <dbReference type="EMBL" id="KAL1584260.1"/>
    </source>
</evidence>
<feature type="region of interest" description="Disordered" evidence="6">
    <location>
        <begin position="1"/>
        <end position="26"/>
    </location>
</feature>
<evidence type="ECO:0000256" key="6">
    <source>
        <dbReference type="SAM" id="MobiDB-lite"/>
    </source>
</evidence>
<name>A0AB34KLQ9_9PEZI</name>
<dbReference type="PANTHER" id="PTHR12748">
    <property type="entry name" value="ORIGIN RECOGNITION COMPLEX SUBUNIT 3"/>
    <property type="match status" value="1"/>
</dbReference>
<dbReference type="InterPro" id="IPR040855">
    <property type="entry name" value="ORC_WH_C"/>
</dbReference>
<gene>
    <name evidence="9" type="ORF">WHR41_06810</name>
</gene>
<keyword evidence="4" id="KW-0238">DNA-binding</keyword>
<keyword evidence="3" id="KW-0235">DNA replication</keyword>
<evidence type="ECO:0000259" key="8">
    <source>
        <dbReference type="Pfam" id="PF18137"/>
    </source>
</evidence>
<evidence type="ECO:0000256" key="5">
    <source>
        <dbReference type="ARBA" id="ARBA00023242"/>
    </source>
</evidence>
<comment type="subcellular location">
    <subcellularLocation>
        <location evidence="1">Nucleus</location>
    </subcellularLocation>
</comment>
<dbReference type="GO" id="GO:0005656">
    <property type="term" value="C:nuclear pre-replicative complex"/>
    <property type="evidence" value="ECO:0007669"/>
    <property type="project" value="TreeGrafter"/>
</dbReference>
<dbReference type="GeneID" id="96008253"/>
<dbReference type="GO" id="GO:0031261">
    <property type="term" value="C:DNA replication preinitiation complex"/>
    <property type="evidence" value="ECO:0007669"/>
    <property type="project" value="TreeGrafter"/>
</dbReference>
<dbReference type="EMBL" id="JAAQHG020000027">
    <property type="protein sequence ID" value="KAL1584260.1"/>
    <property type="molecule type" value="Genomic_DNA"/>
</dbReference>
<dbReference type="GO" id="GO:0005664">
    <property type="term" value="C:nuclear origin of replication recognition complex"/>
    <property type="evidence" value="ECO:0007669"/>
    <property type="project" value="InterPro"/>
</dbReference>
<dbReference type="AlphaFoldDB" id="A0AB34KLQ9"/>
<dbReference type="Proteomes" id="UP000803884">
    <property type="component" value="Unassembled WGS sequence"/>
</dbReference>
<dbReference type="InterPro" id="IPR020795">
    <property type="entry name" value="ORC3"/>
</dbReference>
<sequence>MEYEKGYVFQPKDTRPAKKRKTESQGLHASWQLRKKAYEEAWQIQNSRIEDALASIHSKALEDVTTYLNEIVETPLPSRIPTGIVLSGPGSASSNSLSSRVASSVQSHKRRLYVTLDSGSAPHLKAVLKVLIQKATASVAEDEDDDELATISRKGPRLLNYDLQILYEYVRDRNIEQVVVSFPDTEALGSALLSELLELLHSWLDRIPFVCLFNVATSVDFLQQRLSRGAVRCLNGRLFDAAPSSAEAQLVFSAIAHPDARLWVGPTLLASALERQSDYIQSIDELVDIVQYAYMSCYYANALSIFLDPSVKSDSIPADHFEALRNLDSSKAFVESMIENGNTTRARDLLESNDNLLAEVQEQMAHGKASLTKMTTALDVVRTIQDTLPNTPTSLKSNLFIQAMTCKLRGSAMMRTMLLSVRKAQSDVAAALMGSVCAADIADDIKEDITSLKGQLAELVAGSTAKSQPLRSEDDIGSSTVRTTVVAQKVHLSKQKSQLSKQDAAYTEILRKFSDHLEAYFDSSFIDPQSLPFHEIFIYDHKSPHREVFTPRPRHAVERALTSPHDYLDCDCCAPEKGEDGEATLSSTQPAAAVLYQLYLESGNLINVSDLWQAFQAVMGGEKEEGDLMVLFQRALAELRYLGMVKSTRKRADHVAKVAWRGL</sequence>
<dbReference type="RefSeq" id="XP_069227366.1">
    <property type="nucleotide sequence ID" value="XM_069375415.1"/>
</dbReference>
<evidence type="ECO:0000256" key="4">
    <source>
        <dbReference type="ARBA" id="ARBA00023125"/>
    </source>
</evidence>
<comment type="similarity">
    <text evidence="2">Belongs to the ORC3 family.</text>
</comment>
<evidence type="ECO:0000256" key="3">
    <source>
        <dbReference type="ARBA" id="ARBA00022705"/>
    </source>
</evidence>
<evidence type="ECO:0008006" key="11">
    <source>
        <dbReference type="Google" id="ProtNLM"/>
    </source>
</evidence>
<reference evidence="9 10" key="1">
    <citation type="journal article" date="2020" name="Microbiol. Resour. Announc.">
        <title>Draft Genome Sequence of a Cladosporium Species Isolated from the Mesophotic Ascidian Didemnum maculosum.</title>
        <authorList>
            <person name="Gioti A."/>
            <person name="Siaperas R."/>
            <person name="Nikolaivits E."/>
            <person name="Le Goff G."/>
            <person name="Ouazzani J."/>
            <person name="Kotoulas G."/>
            <person name="Topakas E."/>
        </authorList>
    </citation>
    <scope>NUCLEOTIDE SEQUENCE [LARGE SCALE GENOMIC DNA]</scope>
    <source>
        <strain evidence="9 10">TM138-S3</strain>
    </source>
</reference>
<protein>
    <recommendedName>
        <fullName evidence="11">Origin recognition complex subunit 3</fullName>
    </recommendedName>
</protein>
<dbReference type="Pfam" id="PF07034">
    <property type="entry name" value="ORC3_N"/>
    <property type="match status" value="1"/>
</dbReference>
<keyword evidence="10" id="KW-1185">Reference proteome</keyword>
<feature type="domain" description="Origin recognition complex subunit 3 winged helix C-terminal" evidence="8">
    <location>
        <begin position="554"/>
        <end position="625"/>
    </location>
</feature>
<dbReference type="Pfam" id="PF18137">
    <property type="entry name" value="WHD_ORC"/>
    <property type="match status" value="1"/>
</dbReference>
<dbReference type="InterPro" id="IPR045667">
    <property type="entry name" value="ORC3_N"/>
</dbReference>
<keyword evidence="5" id="KW-0539">Nucleus</keyword>
<feature type="domain" description="Origin recognition complex subunit 3 N-terminal" evidence="7">
    <location>
        <begin position="15"/>
        <end position="306"/>
    </location>
</feature>
<dbReference type="GO" id="GO:0006270">
    <property type="term" value="P:DNA replication initiation"/>
    <property type="evidence" value="ECO:0007669"/>
    <property type="project" value="TreeGrafter"/>
</dbReference>
<dbReference type="CDD" id="cd20704">
    <property type="entry name" value="Orc3"/>
    <property type="match status" value="2"/>
</dbReference>
<proteinExistence type="inferred from homology"/>